<evidence type="ECO:0000256" key="6">
    <source>
        <dbReference type="ARBA" id="ARBA00022679"/>
    </source>
</evidence>
<dbReference type="PROSITE" id="PS50110">
    <property type="entry name" value="RESPONSE_REGULATORY"/>
    <property type="match status" value="1"/>
</dbReference>
<feature type="transmembrane region" description="Helical" evidence="14">
    <location>
        <begin position="12"/>
        <end position="31"/>
    </location>
</feature>
<dbReference type="SMART" id="SM00387">
    <property type="entry name" value="HATPase_c"/>
    <property type="match status" value="1"/>
</dbReference>
<dbReference type="Gene3D" id="3.40.50.2300">
    <property type="match status" value="1"/>
</dbReference>
<dbReference type="PANTHER" id="PTHR45339">
    <property type="entry name" value="HYBRID SIGNAL TRANSDUCTION HISTIDINE KINASE J"/>
    <property type="match status" value="1"/>
</dbReference>
<dbReference type="PRINTS" id="PR00344">
    <property type="entry name" value="BCTRLSENSOR"/>
</dbReference>
<dbReference type="Gene3D" id="3.30.565.10">
    <property type="entry name" value="Histidine kinase-like ATPase, C-terminal domain"/>
    <property type="match status" value="1"/>
</dbReference>
<evidence type="ECO:0000256" key="14">
    <source>
        <dbReference type="SAM" id="Phobius"/>
    </source>
</evidence>
<evidence type="ECO:0000256" key="2">
    <source>
        <dbReference type="ARBA" id="ARBA00004651"/>
    </source>
</evidence>
<dbReference type="PROSITE" id="PS50885">
    <property type="entry name" value="HAMP"/>
    <property type="match status" value="1"/>
</dbReference>
<dbReference type="CDD" id="cd19410">
    <property type="entry name" value="HK9-like_sensor"/>
    <property type="match status" value="1"/>
</dbReference>
<dbReference type="InterPro" id="IPR003594">
    <property type="entry name" value="HATPase_dom"/>
</dbReference>
<keyword evidence="19" id="KW-1185">Reference proteome</keyword>
<dbReference type="InterPro" id="IPR011006">
    <property type="entry name" value="CheY-like_superfamily"/>
</dbReference>
<dbReference type="PANTHER" id="PTHR45339:SF1">
    <property type="entry name" value="HYBRID SIGNAL TRANSDUCTION HISTIDINE KINASE J"/>
    <property type="match status" value="1"/>
</dbReference>
<dbReference type="CDD" id="cd00082">
    <property type="entry name" value="HisKA"/>
    <property type="match status" value="1"/>
</dbReference>
<dbReference type="Pfam" id="PF00672">
    <property type="entry name" value="HAMP"/>
    <property type="match status" value="1"/>
</dbReference>
<dbReference type="InterPro" id="IPR036097">
    <property type="entry name" value="HisK_dim/P_sf"/>
</dbReference>
<keyword evidence="4" id="KW-1003">Cell membrane</keyword>
<dbReference type="Pfam" id="PF00512">
    <property type="entry name" value="HisKA"/>
    <property type="match status" value="1"/>
</dbReference>
<feature type="domain" description="HAMP" evidence="17">
    <location>
        <begin position="212"/>
        <end position="266"/>
    </location>
</feature>
<evidence type="ECO:0000256" key="12">
    <source>
        <dbReference type="PROSITE-ProRule" id="PRU00169"/>
    </source>
</evidence>
<dbReference type="InterPro" id="IPR007891">
    <property type="entry name" value="CHASE3"/>
</dbReference>
<proteinExistence type="predicted"/>
<name>A0ABS7C767_9BACL</name>
<evidence type="ECO:0000313" key="19">
    <source>
        <dbReference type="Proteomes" id="UP001519887"/>
    </source>
</evidence>
<evidence type="ECO:0000256" key="3">
    <source>
        <dbReference type="ARBA" id="ARBA00012438"/>
    </source>
</evidence>
<evidence type="ECO:0000256" key="11">
    <source>
        <dbReference type="ARBA" id="ARBA00023136"/>
    </source>
</evidence>
<comment type="catalytic activity">
    <reaction evidence="1">
        <text>ATP + protein L-histidine = ADP + protein N-phospho-L-histidine.</text>
        <dbReference type="EC" id="2.7.13.3"/>
    </reaction>
</comment>
<dbReference type="CDD" id="cd17546">
    <property type="entry name" value="REC_hyHK_CKI1_RcsC-like"/>
    <property type="match status" value="1"/>
</dbReference>
<feature type="transmembrane region" description="Helical" evidence="14">
    <location>
        <begin position="190"/>
        <end position="210"/>
    </location>
</feature>
<dbReference type="InterPro" id="IPR004358">
    <property type="entry name" value="Sig_transdc_His_kin-like_C"/>
</dbReference>
<feature type="coiled-coil region" evidence="13">
    <location>
        <begin position="428"/>
        <end position="487"/>
    </location>
</feature>
<dbReference type="CDD" id="cd16922">
    <property type="entry name" value="HATPase_EvgS-ArcB-TorS-like"/>
    <property type="match status" value="1"/>
</dbReference>
<feature type="modified residue" description="4-aspartylphosphate" evidence="12">
    <location>
        <position position="834"/>
    </location>
</feature>
<protein>
    <recommendedName>
        <fullName evidence="3">histidine kinase</fullName>
        <ecNumber evidence="3">2.7.13.3</ecNumber>
    </recommendedName>
</protein>
<dbReference type="Gene3D" id="3.30.450.40">
    <property type="match status" value="1"/>
</dbReference>
<dbReference type="Proteomes" id="UP001519887">
    <property type="component" value="Unassembled WGS sequence"/>
</dbReference>
<dbReference type="InterPro" id="IPR005467">
    <property type="entry name" value="His_kinase_dom"/>
</dbReference>
<dbReference type="Pfam" id="PF02518">
    <property type="entry name" value="HATPase_c"/>
    <property type="match status" value="1"/>
</dbReference>
<dbReference type="SUPFAM" id="SSF52172">
    <property type="entry name" value="CheY-like"/>
    <property type="match status" value="1"/>
</dbReference>
<dbReference type="InterPro" id="IPR029016">
    <property type="entry name" value="GAF-like_dom_sf"/>
</dbReference>
<evidence type="ECO:0000256" key="1">
    <source>
        <dbReference type="ARBA" id="ARBA00000085"/>
    </source>
</evidence>
<organism evidence="18 19">
    <name type="scientific">Paenibacillus sepulcri</name>
    <dbReference type="NCBI Taxonomy" id="359917"/>
    <lineage>
        <taxon>Bacteria</taxon>
        <taxon>Bacillati</taxon>
        <taxon>Bacillota</taxon>
        <taxon>Bacilli</taxon>
        <taxon>Bacillales</taxon>
        <taxon>Paenibacillaceae</taxon>
        <taxon>Paenibacillus</taxon>
    </lineage>
</organism>
<comment type="caution">
    <text evidence="18">The sequence shown here is derived from an EMBL/GenBank/DDBJ whole genome shotgun (WGS) entry which is preliminary data.</text>
</comment>
<keyword evidence="6" id="KW-0808">Transferase</keyword>
<dbReference type="Pfam" id="PF00072">
    <property type="entry name" value="Response_reg"/>
    <property type="match status" value="1"/>
</dbReference>
<keyword evidence="10" id="KW-0902">Two-component regulatory system</keyword>
<dbReference type="InterPro" id="IPR003661">
    <property type="entry name" value="HisK_dim/P_dom"/>
</dbReference>
<evidence type="ECO:0000256" key="9">
    <source>
        <dbReference type="ARBA" id="ARBA00022840"/>
    </source>
</evidence>
<evidence type="ECO:0000256" key="4">
    <source>
        <dbReference type="ARBA" id="ARBA00022475"/>
    </source>
</evidence>
<dbReference type="InterPro" id="IPR001789">
    <property type="entry name" value="Sig_transdc_resp-reg_receiver"/>
</dbReference>
<evidence type="ECO:0000256" key="8">
    <source>
        <dbReference type="ARBA" id="ARBA00022777"/>
    </source>
</evidence>
<evidence type="ECO:0000256" key="10">
    <source>
        <dbReference type="ARBA" id="ARBA00023012"/>
    </source>
</evidence>
<sequence length="905" mass="101140">MSIYSGRSIRFKIFIGYLVVVLCLALSVFLVSTRISSLQNEIDFISDHDIEVHNLTNEIEKKFLNMETAQRGYIITGDTNYLSPYNEAIDSWKDDYTRLYALLTDNASQQDRLAKLKVTLQHWIDIAGAPTIDMKRENKTAEIFEFFKTDPGKADMDSIRSQFEDFRATEKVLTSDRAERLKEQNNILKIGMYSLLVIVALISVAAAMIISRAIVNTIKEVTRSIGEIASSGGDLTRRIEIKTRDEIRDLAIATNNLLESQEQQNWKQMKLTEVVSMYQGVGDLDLLAPLFIAKITPLLDASYGVFYIHSGQGEHFRLVNKASYAASGAEVGARSFRLGEGLVGQAARDKRIIQLDRVPGDYIQISSGLGQTAASQILIAPVEFEGEVVAVVELATLGAFNDLQLKLLSTVLETFGTTINSVESRMEVERLLKDSQTMTEELQVQSEEMQTQQEELRVANEHLEEQNRFAEEKSNELEKTRIVLEEHAGKLEQSSIYKSQFLANMSHELRTPLNSMLILSQMLGENRNGTHTPEEQEYARIIHSAGQDLLTLINDILDLSKVESGKMDIVIEPMNMTELPSMLEQQFSKVAEQKGLDFVIEWGPDVPELFYTDTQRLLQIIKNLLSNGFKFTEKGSVMFKVSRLDAEEMGRLLGVDKSRVEYGLSISVTDTGIGIAPDKLTLIFDAFHQADGTTSRHYGGTGLGLSISREFAKLIGVEIRVESEEGAGSTFTLIVPSKEQEIVELLAAQAEFMAAEEKQASGGGGSVEQAAAVHMETSGFKKKKILVVDDDIRNVFALTNALENEGMNVLSAQDGQECLSILQTETDIDMVLMDIMMPVMDGYDTMRAIRRIPRLEQLPIIAVTAKAMKQDREKCLEAGASDYISKPLDMNQLFSLMQVWLRKRS</sequence>
<accession>A0ABS7C767</accession>
<evidence type="ECO:0000313" key="18">
    <source>
        <dbReference type="EMBL" id="MBW7456541.1"/>
    </source>
</evidence>
<keyword evidence="13" id="KW-0175">Coiled coil</keyword>
<comment type="subcellular location">
    <subcellularLocation>
        <location evidence="2">Cell membrane</location>
        <topology evidence="2">Multi-pass membrane protein</topology>
    </subcellularLocation>
</comment>
<keyword evidence="14" id="KW-1133">Transmembrane helix</keyword>
<feature type="domain" description="Histidine kinase" evidence="15">
    <location>
        <begin position="504"/>
        <end position="739"/>
    </location>
</feature>
<dbReference type="PROSITE" id="PS50109">
    <property type="entry name" value="HIS_KIN"/>
    <property type="match status" value="1"/>
</dbReference>
<dbReference type="SMART" id="SM00388">
    <property type="entry name" value="HisKA"/>
    <property type="match status" value="1"/>
</dbReference>
<dbReference type="SUPFAM" id="SSF55874">
    <property type="entry name" value="ATPase domain of HSP90 chaperone/DNA topoisomerase II/histidine kinase"/>
    <property type="match status" value="1"/>
</dbReference>
<gene>
    <name evidence="18" type="ORF">K0U00_21110</name>
</gene>
<reference evidence="18 19" key="1">
    <citation type="submission" date="2021-07" db="EMBL/GenBank/DDBJ databases">
        <title>Paenibacillus radiodurans sp. nov., isolated from the southeastern edge of Tengger Desert.</title>
        <authorList>
            <person name="Zhang G."/>
        </authorList>
    </citation>
    <scope>NUCLEOTIDE SEQUENCE [LARGE SCALE GENOMIC DNA]</scope>
    <source>
        <strain evidence="18 19">CCM 7311</strain>
    </source>
</reference>
<evidence type="ECO:0000256" key="5">
    <source>
        <dbReference type="ARBA" id="ARBA00022553"/>
    </source>
</evidence>
<dbReference type="Gene3D" id="1.10.287.130">
    <property type="match status" value="1"/>
</dbReference>
<evidence type="ECO:0000259" key="17">
    <source>
        <dbReference type="PROSITE" id="PS50885"/>
    </source>
</evidence>
<evidence type="ECO:0000256" key="13">
    <source>
        <dbReference type="SAM" id="Coils"/>
    </source>
</evidence>
<dbReference type="Gene3D" id="6.10.340.10">
    <property type="match status" value="1"/>
</dbReference>
<dbReference type="SMART" id="SM00448">
    <property type="entry name" value="REC"/>
    <property type="match status" value="1"/>
</dbReference>
<dbReference type="SUPFAM" id="SSF47384">
    <property type="entry name" value="Homodimeric domain of signal transducing histidine kinase"/>
    <property type="match status" value="1"/>
</dbReference>
<dbReference type="CDD" id="cd06225">
    <property type="entry name" value="HAMP"/>
    <property type="match status" value="1"/>
</dbReference>
<keyword evidence="9" id="KW-0067">ATP-binding</keyword>
<keyword evidence="7" id="KW-0547">Nucleotide-binding</keyword>
<keyword evidence="11 14" id="KW-0472">Membrane</keyword>
<keyword evidence="8" id="KW-0418">Kinase</keyword>
<dbReference type="SMART" id="SM00065">
    <property type="entry name" value="GAF"/>
    <property type="match status" value="1"/>
</dbReference>
<dbReference type="InterPro" id="IPR003660">
    <property type="entry name" value="HAMP_dom"/>
</dbReference>
<evidence type="ECO:0000259" key="16">
    <source>
        <dbReference type="PROSITE" id="PS50110"/>
    </source>
</evidence>
<feature type="domain" description="Response regulatory" evidence="16">
    <location>
        <begin position="784"/>
        <end position="901"/>
    </location>
</feature>
<dbReference type="Pfam" id="PF05227">
    <property type="entry name" value="CHASE3"/>
    <property type="match status" value="1"/>
</dbReference>
<dbReference type="SUPFAM" id="SSF55781">
    <property type="entry name" value="GAF domain-like"/>
    <property type="match status" value="1"/>
</dbReference>
<dbReference type="EC" id="2.7.13.3" evidence="3"/>
<keyword evidence="5 12" id="KW-0597">Phosphoprotein</keyword>
<dbReference type="EMBL" id="JAHZIK010000603">
    <property type="protein sequence ID" value="MBW7456541.1"/>
    <property type="molecule type" value="Genomic_DNA"/>
</dbReference>
<dbReference type="InterPro" id="IPR003018">
    <property type="entry name" value="GAF"/>
</dbReference>
<dbReference type="Pfam" id="PF13185">
    <property type="entry name" value="GAF_2"/>
    <property type="match status" value="1"/>
</dbReference>
<evidence type="ECO:0000259" key="15">
    <source>
        <dbReference type="PROSITE" id="PS50109"/>
    </source>
</evidence>
<keyword evidence="14" id="KW-0812">Transmembrane</keyword>
<evidence type="ECO:0000256" key="7">
    <source>
        <dbReference type="ARBA" id="ARBA00022741"/>
    </source>
</evidence>
<dbReference type="InterPro" id="IPR036890">
    <property type="entry name" value="HATPase_C_sf"/>
</dbReference>